<gene>
    <name evidence="1" type="ORF">RIF29_25154</name>
</gene>
<sequence length="148" mass="16821">MFRLMRMLQGLQSPLRLLNSIKFKDIDKKESVCRANLLRAQAALADDPLNINLQKAEKAANQELGKVSEAAILFLKQKAKEHWLKNGDQNTSYFHSVIKYKRYKSRILSLEEYHTAKAALETGASLAPGESRVANLIKECDTKDPTRY</sequence>
<accession>A0AAN9ER28</accession>
<dbReference type="EMBL" id="JAYWIO010000005">
    <property type="protein sequence ID" value="KAK7259545.1"/>
    <property type="molecule type" value="Genomic_DNA"/>
</dbReference>
<keyword evidence="2" id="KW-1185">Reference proteome</keyword>
<protein>
    <submittedName>
        <fullName evidence="1">Uncharacterized protein</fullName>
    </submittedName>
</protein>
<evidence type="ECO:0000313" key="1">
    <source>
        <dbReference type="EMBL" id="KAK7259545.1"/>
    </source>
</evidence>
<proteinExistence type="predicted"/>
<reference evidence="1 2" key="1">
    <citation type="submission" date="2024-01" db="EMBL/GenBank/DDBJ databases">
        <title>The genomes of 5 underutilized Papilionoideae crops provide insights into root nodulation and disease resistanc.</title>
        <authorList>
            <person name="Yuan L."/>
        </authorList>
    </citation>
    <scope>NUCLEOTIDE SEQUENCE [LARGE SCALE GENOMIC DNA]</scope>
    <source>
        <strain evidence="1">ZHUSHIDOU_FW_LH</strain>
        <tissue evidence="1">Leaf</tissue>
    </source>
</reference>
<organism evidence="1 2">
    <name type="scientific">Crotalaria pallida</name>
    <name type="common">Smooth rattlebox</name>
    <name type="synonym">Crotalaria striata</name>
    <dbReference type="NCBI Taxonomy" id="3830"/>
    <lineage>
        <taxon>Eukaryota</taxon>
        <taxon>Viridiplantae</taxon>
        <taxon>Streptophyta</taxon>
        <taxon>Embryophyta</taxon>
        <taxon>Tracheophyta</taxon>
        <taxon>Spermatophyta</taxon>
        <taxon>Magnoliopsida</taxon>
        <taxon>eudicotyledons</taxon>
        <taxon>Gunneridae</taxon>
        <taxon>Pentapetalae</taxon>
        <taxon>rosids</taxon>
        <taxon>fabids</taxon>
        <taxon>Fabales</taxon>
        <taxon>Fabaceae</taxon>
        <taxon>Papilionoideae</taxon>
        <taxon>50 kb inversion clade</taxon>
        <taxon>genistoids sensu lato</taxon>
        <taxon>core genistoids</taxon>
        <taxon>Crotalarieae</taxon>
        <taxon>Crotalaria</taxon>
    </lineage>
</organism>
<evidence type="ECO:0000313" key="2">
    <source>
        <dbReference type="Proteomes" id="UP001372338"/>
    </source>
</evidence>
<name>A0AAN9ER28_CROPI</name>
<comment type="caution">
    <text evidence="1">The sequence shown here is derived from an EMBL/GenBank/DDBJ whole genome shotgun (WGS) entry which is preliminary data.</text>
</comment>
<dbReference type="AlphaFoldDB" id="A0AAN9ER28"/>
<dbReference type="Proteomes" id="UP001372338">
    <property type="component" value="Unassembled WGS sequence"/>
</dbReference>